<reference evidence="1" key="1">
    <citation type="journal article" date="2020" name="Nature">
        <title>Giant virus diversity and host interactions through global metagenomics.</title>
        <authorList>
            <person name="Schulz F."/>
            <person name="Roux S."/>
            <person name="Paez-Espino D."/>
            <person name="Jungbluth S."/>
            <person name="Walsh D.A."/>
            <person name="Denef V.J."/>
            <person name="McMahon K.D."/>
            <person name="Konstantinidis K.T."/>
            <person name="Eloe-Fadrosh E.A."/>
            <person name="Kyrpides N.C."/>
            <person name="Woyke T."/>
        </authorList>
    </citation>
    <scope>NUCLEOTIDE SEQUENCE</scope>
    <source>
        <strain evidence="1">GVMAG-S-1014582-52</strain>
    </source>
</reference>
<evidence type="ECO:0000313" key="1">
    <source>
        <dbReference type="EMBL" id="QHU33332.1"/>
    </source>
</evidence>
<proteinExistence type="predicted"/>
<name>A0A6C0LVS6_9ZZZZ</name>
<sequence>MNDNNSFKDFEFIENKVKIETNCRICNAVLTDNLCFYCDDNLCFYCDDNLEDEKCQICGVKLYDTLCDFCIREECSQCNLMTYVRELEANQGVCLECCEKNHF</sequence>
<accession>A0A6C0LVS6</accession>
<dbReference type="AlphaFoldDB" id="A0A6C0LVS6"/>
<protein>
    <submittedName>
        <fullName evidence="1">Uncharacterized protein</fullName>
    </submittedName>
</protein>
<dbReference type="EMBL" id="MN740556">
    <property type="protein sequence ID" value="QHU33332.1"/>
    <property type="molecule type" value="Genomic_DNA"/>
</dbReference>
<organism evidence="1">
    <name type="scientific">viral metagenome</name>
    <dbReference type="NCBI Taxonomy" id="1070528"/>
    <lineage>
        <taxon>unclassified sequences</taxon>
        <taxon>metagenomes</taxon>
        <taxon>organismal metagenomes</taxon>
    </lineage>
</organism>